<keyword evidence="2" id="KW-1185">Reference proteome</keyword>
<gene>
    <name evidence="1" type="ORF">GSTUAT00003870001</name>
</gene>
<protein>
    <submittedName>
        <fullName evidence="1">Uncharacterized protein</fullName>
    </submittedName>
</protein>
<dbReference type="EMBL" id="LN891006">
    <property type="protein sequence ID" value="CUS12092.1"/>
    <property type="molecule type" value="Genomic_DNA"/>
</dbReference>
<name>A0A292PWV4_9PEZI</name>
<feature type="non-terminal residue" evidence="1">
    <location>
        <position position="1"/>
    </location>
</feature>
<evidence type="ECO:0000313" key="1">
    <source>
        <dbReference type="EMBL" id="CUS12092.1"/>
    </source>
</evidence>
<organism evidence="1 2">
    <name type="scientific">Tuber aestivum</name>
    <name type="common">summer truffle</name>
    <dbReference type="NCBI Taxonomy" id="59557"/>
    <lineage>
        <taxon>Eukaryota</taxon>
        <taxon>Fungi</taxon>
        <taxon>Dikarya</taxon>
        <taxon>Ascomycota</taxon>
        <taxon>Pezizomycotina</taxon>
        <taxon>Pezizomycetes</taxon>
        <taxon>Pezizales</taxon>
        <taxon>Tuberaceae</taxon>
        <taxon>Tuber</taxon>
    </lineage>
</organism>
<dbReference type="Proteomes" id="UP001412239">
    <property type="component" value="Unassembled WGS sequence"/>
</dbReference>
<accession>A0A292PWV4</accession>
<dbReference type="AlphaFoldDB" id="A0A292PWV4"/>
<evidence type="ECO:0000313" key="2">
    <source>
        <dbReference type="Proteomes" id="UP001412239"/>
    </source>
</evidence>
<sequence>MTPMTRVESPQEFCQTKSFLASSGRVLDDDVKHLGEVLAKTVGCCSLNSATGSRDVSLTGSGEETPSELLLLSLTAFDGWDSQELGVDTSVPIEDL</sequence>
<reference evidence="1" key="1">
    <citation type="submission" date="2015-10" db="EMBL/GenBank/DDBJ databases">
        <authorList>
            <person name="Regsiter A."/>
            <person name="william w."/>
        </authorList>
    </citation>
    <scope>NUCLEOTIDE SEQUENCE</scope>
    <source>
        <strain evidence="1">Montdore</strain>
    </source>
</reference>
<proteinExistence type="predicted"/>